<feature type="transmembrane region" description="Helical" evidence="6">
    <location>
        <begin position="51"/>
        <end position="72"/>
    </location>
</feature>
<dbReference type="RefSeq" id="WP_015299794.1">
    <property type="nucleotide sequence ID" value="NC_019964.1"/>
</dbReference>
<dbReference type="GO" id="GO:0022857">
    <property type="term" value="F:transmembrane transporter activity"/>
    <property type="evidence" value="ECO:0007669"/>
    <property type="project" value="InterPro"/>
</dbReference>
<proteinExistence type="predicted"/>
<evidence type="ECO:0000256" key="5">
    <source>
        <dbReference type="SAM" id="MobiDB-lite"/>
    </source>
</evidence>
<dbReference type="Proteomes" id="UP000010846">
    <property type="component" value="Chromosome"/>
</dbReference>
<feature type="transmembrane region" description="Helical" evidence="6">
    <location>
        <begin position="177"/>
        <end position="194"/>
    </location>
</feature>
<dbReference type="eggNOG" id="arCOG00132">
    <property type="taxonomic scope" value="Archaea"/>
</dbReference>
<dbReference type="InterPro" id="IPR053160">
    <property type="entry name" value="MFS_DHA3_Transporter"/>
</dbReference>
<dbReference type="PROSITE" id="PS00216">
    <property type="entry name" value="SUGAR_TRANSPORT_1"/>
    <property type="match status" value="1"/>
</dbReference>
<keyword evidence="2 6" id="KW-0812">Transmembrane</keyword>
<dbReference type="PANTHER" id="PTHR23530:SF1">
    <property type="entry name" value="PERMEASE, MAJOR FACILITATOR SUPERFAMILY-RELATED"/>
    <property type="match status" value="1"/>
</dbReference>
<evidence type="ECO:0000256" key="3">
    <source>
        <dbReference type="ARBA" id="ARBA00022989"/>
    </source>
</evidence>
<evidence type="ECO:0000256" key="1">
    <source>
        <dbReference type="ARBA" id="ARBA00004141"/>
    </source>
</evidence>
<dbReference type="Gene3D" id="1.20.1250.20">
    <property type="entry name" value="MFS general substrate transporter like domains"/>
    <property type="match status" value="1"/>
</dbReference>
<dbReference type="SUPFAM" id="SSF103473">
    <property type="entry name" value="MFS general substrate transporter"/>
    <property type="match status" value="1"/>
</dbReference>
<comment type="subcellular location">
    <subcellularLocation>
        <location evidence="1">Membrane</location>
        <topology evidence="1">Multi-pass membrane protein</topology>
    </subcellularLocation>
</comment>
<dbReference type="KEGG" id="hru:Halru_0472"/>
<dbReference type="GO" id="GO:0016020">
    <property type="term" value="C:membrane"/>
    <property type="evidence" value="ECO:0007669"/>
    <property type="project" value="UniProtKB-SubCell"/>
</dbReference>
<gene>
    <name evidence="7" type="ordered locus">Halru_0472</name>
</gene>
<feature type="region of interest" description="Disordered" evidence="5">
    <location>
        <begin position="200"/>
        <end position="232"/>
    </location>
</feature>
<feature type="transmembrane region" description="Helical" evidence="6">
    <location>
        <begin position="152"/>
        <end position="171"/>
    </location>
</feature>
<protein>
    <submittedName>
        <fullName evidence="7">Nitrate/nitrite transporter</fullName>
    </submittedName>
</protein>
<dbReference type="GeneID" id="14375780"/>
<name>L0IAX4_HALRX</name>
<evidence type="ECO:0000256" key="2">
    <source>
        <dbReference type="ARBA" id="ARBA00022692"/>
    </source>
</evidence>
<feature type="transmembrane region" description="Helical" evidence="6">
    <location>
        <begin position="417"/>
        <end position="436"/>
    </location>
</feature>
<evidence type="ECO:0000256" key="4">
    <source>
        <dbReference type="ARBA" id="ARBA00023136"/>
    </source>
</evidence>
<dbReference type="InterPro" id="IPR005829">
    <property type="entry name" value="Sugar_transporter_CS"/>
</dbReference>
<feature type="transmembrane region" description="Helical" evidence="6">
    <location>
        <begin position="300"/>
        <end position="320"/>
    </location>
</feature>
<keyword evidence="3 6" id="KW-1133">Transmembrane helix</keyword>
<dbReference type="HOGENOM" id="CLU_046685_2_2_2"/>
<sequence>MGAVARSVRALVAFAYSDRTILSYYGFMATYSVGFIWPIFTLFLLWNDLSFTEIGLLSAVSAVLVVVLEVPTGYLADRIGRRRVLLLGLLAMAASLLGFVVAAAFWQFVVLYALWSISTAFHSGTADAWLYDTLRESVREDEFTRIRGRGGAIYEWTSAATMIVGGLLYVLHPTYPFVASAALHGFGMAIVVSMPRNERYRTERPDGGQSAPNIDQSDGAGDDAEPAGSSAGATASFHRTLSTTRRVLFSRKLRLFVGFVACFFAVVQATDTYIQPITETLLADALESVTVAGRPLPEPALLGVLYATFAAVGAIASDRAGAVYSRFGSRSAVVWLAFGVAVSLLVPWFVALLAIPVFVLLKGAYALSKPLVTQYVNDHAATANRATVLSATSMTFALVRAPLKPVSGIVADATSPIATVALLGVGLLGAVGVVAVRSDWLRS</sequence>
<dbReference type="EMBL" id="CP003050">
    <property type="protein sequence ID" value="AGB15107.1"/>
    <property type="molecule type" value="Genomic_DNA"/>
</dbReference>
<accession>L0IAX4</accession>
<dbReference type="AlphaFoldDB" id="L0IAX4"/>
<keyword evidence="4 6" id="KW-0472">Membrane</keyword>
<evidence type="ECO:0000256" key="6">
    <source>
        <dbReference type="SAM" id="Phobius"/>
    </source>
</evidence>
<dbReference type="InterPro" id="IPR036259">
    <property type="entry name" value="MFS_trans_sf"/>
</dbReference>
<evidence type="ECO:0000313" key="8">
    <source>
        <dbReference type="Proteomes" id="UP000010846"/>
    </source>
</evidence>
<feature type="transmembrane region" description="Helical" evidence="6">
    <location>
        <begin position="255"/>
        <end position="274"/>
    </location>
</feature>
<feature type="transmembrane region" description="Helical" evidence="6">
    <location>
        <begin position="21"/>
        <end position="45"/>
    </location>
</feature>
<dbReference type="PANTHER" id="PTHR23530">
    <property type="entry name" value="TRANSPORT PROTEIN-RELATED"/>
    <property type="match status" value="1"/>
</dbReference>
<feature type="transmembrane region" description="Helical" evidence="6">
    <location>
        <begin position="84"/>
        <end position="106"/>
    </location>
</feature>
<reference evidence="7" key="1">
    <citation type="submission" date="2011-09" db="EMBL/GenBank/DDBJ databases">
        <title>Complete sequence of Halovivax ruber XH-70.</title>
        <authorList>
            <consortium name="US DOE Joint Genome Institute"/>
            <person name="Lucas S."/>
            <person name="Han J."/>
            <person name="Lapidus A."/>
            <person name="Cheng J.-F."/>
            <person name="Goodwin L."/>
            <person name="Pitluck S."/>
            <person name="Peters L."/>
            <person name="Mikhailova N."/>
            <person name="Davenport K."/>
            <person name="Detter J.C."/>
            <person name="Han C."/>
            <person name="Tapia R."/>
            <person name="Land M."/>
            <person name="Hauser L."/>
            <person name="Kyrpides N."/>
            <person name="Ivanova N."/>
            <person name="Pagani I."/>
            <person name="Sproer C."/>
            <person name="Anderson I."/>
            <person name="Woyke T."/>
        </authorList>
    </citation>
    <scope>NUCLEOTIDE SEQUENCE</scope>
    <source>
        <strain evidence="7">XH-70</strain>
    </source>
</reference>
<dbReference type="Pfam" id="PF07690">
    <property type="entry name" value="MFS_1"/>
    <property type="match status" value="1"/>
</dbReference>
<feature type="transmembrane region" description="Helical" evidence="6">
    <location>
        <begin position="112"/>
        <end position="131"/>
    </location>
</feature>
<organism evidence="7 8">
    <name type="scientific">Halovivax ruber (strain DSM 18193 / JCM 13892 / XH-70)</name>
    <dbReference type="NCBI Taxonomy" id="797302"/>
    <lineage>
        <taxon>Archaea</taxon>
        <taxon>Methanobacteriati</taxon>
        <taxon>Methanobacteriota</taxon>
        <taxon>Stenosarchaea group</taxon>
        <taxon>Halobacteria</taxon>
        <taxon>Halobacteriales</taxon>
        <taxon>Natrialbaceae</taxon>
        <taxon>Halovivax</taxon>
    </lineage>
</organism>
<dbReference type="InterPro" id="IPR011701">
    <property type="entry name" value="MFS"/>
</dbReference>
<feature type="transmembrane region" description="Helical" evidence="6">
    <location>
        <begin position="332"/>
        <end position="361"/>
    </location>
</feature>
<evidence type="ECO:0000313" key="7">
    <source>
        <dbReference type="EMBL" id="AGB15107.1"/>
    </source>
</evidence>
<keyword evidence="8" id="KW-1185">Reference proteome</keyword>
<dbReference type="STRING" id="797302.Halru_0472"/>